<feature type="domain" description="Amidohydrolase-related" evidence="7">
    <location>
        <begin position="70"/>
        <end position="354"/>
    </location>
</feature>
<dbReference type="InterPro" id="IPR006679">
    <property type="entry name" value="Adenine_deam"/>
</dbReference>
<dbReference type="Proteomes" id="UP001555786">
    <property type="component" value="Unassembled WGS sequence"/>
</dbReference>
<comment type="cofactor">
    <cofactor evidence="6">
        <name>Mn(2+)</name>
        <dbReference type="ChEBI" id="CHEBI:29035"/>
    </cofactor>
</comment>
<dbReference type="Gene3D" id="2.30.40.10">
    <property type="entry name" value="Urease, subunit C, domain 1"/>
    <property type="match status" value="1"/>
</dbReference>
<feature type="domain" description="Adenine deaminase C-terminal" evidence="8">
    <location>
        <begin position="417"/>
        <end position="579"/>
    </location>
</feature>
<reference evidence="9 10" key="1">
    <citation type="submission" date="2024-07" db="EMBL/GenBank/DDBJ databases">
        <title>Description of Labrys sedimenti sp. nov., isolated from a diclofenac-degrading enrichment culture.</title>
        <authorList>
            <person name="Tancsics A."/>
            <person name="Csepanyi A."/>
        </authorList>
    </citation>
    <scope>NUCLEOTIDE SEQUENCE [LARGE SCALE GENOMIC DNA]</scope>
    <source>
        <strain evidence="9 10">LMG 23578</strain>
    </source>
</reference>
<dbReference type="CDD" id="cd01295">
    <property type="entry name" value="AdeC"/>
    <property type="match status" value="1"/>
</dbReference>
<dbReference type="PANTHER" id="PTHR11113">
    <property type="entry name" value="N-ACETYLGLUCOSAMINE-6-PHOSPHATE DEACETYLASE"/>
    <property type="match status" value="1"/>
</dbReference>
<comment type="similarity">
    <text evidence="1 6">Belongs to the metallo-dependent hydrolases superfamily. Adenine deaminase family.</text>
</comment>
<evidence type="ECO:0000313" key="10">
    <source>
        <dbReference type="Proteomes" id="UP001555786"/>
    </source>
</evidence>
<evidence type="ECO:0000256" key="1">
    <source>
        <dbReference type="ARBA" id="ARBA00006773"/>
    </source>
</evidence>
<dbReference type="SUPFAM" id="SSF51556">
    <property type="entry name" value="Metallo-dependent hydrolases"/>
    <property type="match status" value="1"/>
</dbReference>
<comment type="caution">
    <text evidence="9">The sequence shown here is derived from an EMBL/GenBank/DDBJ whole genome shotgun (WGS) entry which is preliminary data.</text>
</comment>
<evidence type="ECO:0000256" key="5">
    <source>
        <dbReference type="ARBA" id="ARBA00047720"/>
    </source>
</evidence>
<dbReference type="HAMAP" id="MF_01518">
    <property type="entry name" value="Adenine_deamin"/>
    <property type="match status" value="1"/>
</dbReference>
<name>A0ABV3PKG2_9HYPH</name>
<dbReference type="InterPro" id="IPR032466">
    <property type="entry name" value="Metal_Hydrolase"/>
</dbReference>
<protein>
    <recommendedName>
        <fullName evidence="2 6">Adenine deaminase</fullName>
        <shortName evidence="6">Adenase</shortName>
        <shortName evidence="6">Adenine aminase</shortName>
        <ecNumber evidence="2 6">3.5.4.2</ecNumber>
    </recommendedName>
</protein>
<dbReference type="Gene3D" id="3.20.20.140">
    <property type="entry name" value="Metal-dependent hydrolases"/>
    <property type="match status" value="1"/>
</dbReference>
<evidence type="ECO:0000256" key="3">
    <source>
        <dbReference type="ARBA" id="ARBA00022801"/>
    </source>
</evidence>
<dbReference type="PANTHER" id="PTHR11113:SF2">
    <property type="entry name" value="ADENINE DEAMINASE"/>
    <property type="match status" value="1"/>
</dbReference>
<dbReference type="EMBL" id="JBFNQD010000003">
    <property type="protein sequence ID" value="MEW9306127.1"/>
    <property type="molecule type" value="Genomic_DNA"/>
</dbReference>
<dbReference type="SUPFAM" id="SSF51338">
    <property type="entry name" value="Composite domain of metallo-dependent hydrolases"/>
    <property type="match status" value="1"/>
</dbReference>
<dbReference type="EC" id="3.5.4.2" evidence="2 6"/>
<evidence type="ECO:0000256" key="6">
    <source>
        <dbReference type="HAMAP-Rule" id="MF_01518"/>
    </source>
</evidence>
<organism evidence="9 10">
    <name type="scientific">Labrys neptuniae</name>
    <dbReference type="NCBI Taxonomy" id="376174"/>
    <lineage>
        <taxon>Bacteria</taxon>
        <taxon>Pseudomonadati</taxon>
        <taxon>Pseudomonadota</taxon>
        <taxon>Alphaproteobacteria</taxon>
        <taxon>Hyphomicrobiales</taxon>
        <taxon>Xanthobacteraceae</taxon>
        <taxon>Labrys</taxon>
    </lineage>
</organism>
<evidence type="ECO:0000256" key="4">
    <source>
        <dbReference type="ARBA" id="ARBA00023211"/>
    </source>
</evidence>
<dbReference type="Pfam" id="PF01979">
    <property type="entry name" value="Amidohydro_1"/>
    <property type="match status" value="1"/>
</dbReference>
<comment type="catalytic activity">
    <reaction evidence="5 6">
        <text>adenine + H2O + H(+) = hypoxanthine + NH4(+)</text>
        <dbReference type="Rhea" id="RHEA:23688"/>
        <dbReference type="ChEBI" id="CHEBI:15377"/>
        <dbReference type="ChEBI" id="CHEBI:15378"/>
        <dbReference type="ChEBI" id="CHEBI:16708"/>
        <dbReference type="ChEBI" id="CHEBI:17368"/>
        <dbReference type="ChEBI" id="CHEBI:28938"/>
        <dbReference type="EC" id="3.5.4.2"/>
    </reaction>
</comment>
<sequence length="598" mass="64435">MTDIREFIRAASGHGAKASLAVRGGRLVNVVSEEIYKADIAILGDRIIAVGDIADHIGSETEIVDASGKYLCPGMIDGHLHVECSKLSITSFAKAVVPLGTTSIVTGLDQIIVVGGPAAAREFLDEARQTPLKVFWGAPCKTPYTMPRSTVGHYFGPQDHLATHHWPECVGIWETVREFIQEEDADVLKAIEIAEASRLPLLGCCPMTRGARLDAYQQARVRADHESYTPEEMLEKLRAGMHVVVRESSISHFLSDNLRIVTEMGVKALRRISFCTDDVVASDILARGHLDNMVRMAIAMGISPMAAIQMATINGADALRIDDKVGSISPGRAADILLVNDLRDFKIEAVIAKGALAARDGRMAVDLAPPPRSEALLHSIKLEPVKPEEIVVPITGAGDSADVLAIAVTPEKIFVRTRRDVTLPVRDGRVQADIGQDVQYITVVERYGKTRNRPVAFTSGFGLKAGAMASSTAPDDNNIICIGTNPEDMAVAINHLIANQGGQVVVRDGKVLEFLHLPIGGIVADIEPQAMAEKELRLDDAVRSLGCDLPWPFMYMFVLQITAIPDYAITDLGVVDCVNLKVISPMIQATGNDIGAAA</sequence>
<keyword evidence="10" id="KW-1185">Reference proteome</keyword>
<dbReference type="Pfam" id="PF13382">
    <property type="entry name" value="Adenine_deam_C"/>
    <property type="match status" value="1"/>
</dbReference>
<keyword evidence="3 6" id="KW-0378">Hydrolase</keyword>
<accession>A0ABV3PKG2</accession>
<evidence type="ECO:0000256" key="2">
    <source>
        <dbReference type="ARBA" id="ARBA00012782"/>
    </source>
</evidence>
<dbReference type="InterPro" id="IPR026912">
    <property type="entry name" value="Adenine_deam_C"/>
</dbReference>
<gene>
    <name evidence="6" type="primary">ade</name>
    <name evidence="9" type="ORF">ABXS05_11300</name>
</gene>
<dbReference type="RefSeq" id="WP_367623976.1">
    <property type="nucleotide sequence ID" value="NZ_JBFNQD010000003.1"/>
</dbReference>
<evidence type="ECO:0000259" key="8">
    <source>
        <dbReference type="Pfam" id="PF13382"/>
    </source>
</evidence>
<evidence type="ECO:0000259" key="7">
    <source>
        <dbReference type="Pfam" id="PF01979"/>
    </source>
</evidence>
<keyword evidence="4 6" id="KW-0464">Manganese</keyword>
<dbReference type="InterPro" id="IPR006680">
    <property type="entry name" value="Amidohydro-rel"/>
</dbReference>
<dbReference type="InterPro" id="IPR011059">
    <property type="entry name" value="Metal-dep_hydrolase_composite"/>
</dbReference>
<evidence type="ECO:0000313" key="9">
    <source>
        <dbReference type="EMBL" id="MEW9306127.1"/>
    </source>
</evidence>
<proteinExistence type="inferred from homology"/>